<evidence type="ECO:0000256" key="1">
    <source>
        <dbReference type="SAM" id="SignalP"/>
    </source>
</evidence>
<dbReference type="OrthoDB" id="1436833at2"/>
<dbReference type="EMBL" id="SDDZ01000012">
    <property type="protein sequence ID" value="RXJ45623.1"/>
    <property type="molecule type" value="Genomic_DNA"/>
</dbReference>
<dbReference type="AlphaFoldDB" id="A0A4V1LMK8"/>
<dbReference type="Proteomes" id="UP000289792">
    <property type="component" value="Unassembled WGS sequence"/>
</dbReference>
<evidence type="ECO:0008006" key="4">
    <source>
        <dbReference type="Google" id="ProtNLM"/>
    </source>
</evidence>
<reference evidence="2 3" key="1">
    <citation type="submission" date="2019-01" db="EMBL/GenBank/DDBJ databases">
        <title>Genome sequence of the Antarctic species Gelidibacter gilvus ACAM 158(T).</title>
        <authorList>
            <person name="Bowman J.P."/>
        </authorList>
    </citation>
    <scope>NUCLEOTIDE SEQUENCE [LARGE SCALE GENOMIC DNA]</scope>
    <source>
        <strain evidence="2 3">IC158</strain>
    </source>
</reference>
<feature type="chain" id="PRO_5020575499" description="PsbP C-terminal domain-containing protein" evidence="1">
    <location>
        <begin position="22"/>
        <end position="194"/>
    </location>
</feature>
<dbReference type="RefSeq" id="WP_129018424.1">
    <property type="nucleotide sequence ID" value="NZ_SDDZ01000012.1"/>
</dbReference>
<evidence type="ECO:0000313" key="2">
    <source>
        <dbReference type="EMBL" id="RXJ45623.1"/>
    </source>
</evidence>
<proteinExistence type="predicted"/>
<comment type="caution">
    <text evidence="2">The sequence shown here is derived from an EMBL/GenBank/DDBJ whole genome shotgun (WGS) entry which is preliminary data.</text>
</comment>
<gene>
    <name evidence="2" type="ORF">ESZ48_15545</name>
</gene>
<keyword evidence="3" id="KW-1185">Reference proteome</keyword>
<organism evidence="2 3">
    <name type="scientific">Gelidibacter gilvus</name>
    <dbReference type="NCBI Taxonomy" id="59602"/>
    <lineage>
        <taxon>Bacteria</taxon>
        <taxon>Pseudomonadati</taxon>
        <taxon>Bacteroidota</taxon>
        <taxon>Flavobacteriia</taxon>
        <taxon>Flavobacteriales</taxon>
        <taxon>Flavobacteriaceae</taxon>
        <taxon>Gelidibacter</taxon>
    </lineage>
</organism>
<keyword evidence="1" id="KW-0732">Signal</keyword>
<sequence length="194" mass="22221">MYIKILVGFVLFIQVPNIGFAQTKAAVNANAAQVISNQKSGQDQIKYVDSTYGYSVLIPTWWEIKETPSANFFGGTFPEIGKSESALLFKSFEKEKFKTLQNFENWVIAGYRSGDTPKWSNEHKVLFKRDLPEFESIGKGYKVQLKSEDTFYNSCYIIVETSSAFLWIDLTATRETYDANFKKLEKIMTQFSAF</sequence>
<protein>
    <recommendedName>
        <fullName evidence="4">PsbP C-terminal domain-containing protein</fullName>
    </recommendedName>
</protein>
<name>A0A4V1LMK8_9FLAO</name>
<feature type="signal peptide" evidence="1">
    <location>
        <begin position="1"/>
        <end position="21"/>
    </location>
</feature>
<evidence type="ECO:0000313" key="3">
    <source>
        <dbReference type="Proteomes" id="UP000289792"/>
    </source>
</evidence>
<accession>A0A4V1LMK8</accession>